<evidence type="ECO:0000256" key="1">
    <source>
        <dbReference type="ARBA" id="ARBA00007831"/>
    </source>
</evidence>
<dbReference type="PANTHER" id="PTHR10502">
    <property type="entry name" value="ANNEXIN"/>
    <property type="match status" value="1"/>
</dbReference>
<sequence>MLESIKKEVKGSLENAFLNLIQCIWNKALYFAGLLYDSVKGEGTCNKLLIRIMISCSGVDMLKIRSEFKRKFSKSLYYYIQQDPNGDNQKALLYLCGGGD</sequence>
<dbReference type="EMBL" id="KB102691">
    <property type="protein sequence ID" value="ELK35122.1"/>
    <property type="molecule type" value="Genomic_DNA"/>
</dbReference>
<evidence type="ECO:0000313" key="5">
    <source>
        <dbReference type="Proteomes" id="UP000010556"/>
    </source>
</evidence>
<name>L5M9X3_MYODS</name>
<organism evidence="4 5">
    <name type="scientific">Myotis davidii</name>
    <name type="common">David's myotis</name>
    <dbReference type="NCBI Taxonomy" id="225400"/>
    <lineage>
        <taxon>Eukaryota</taxon>
        <taxon>Metazoa</taxon>
        <taxon>Chordata</taxon>
        <taxon>Craniata</taxon>
        <taxon>Vertebrata</taxon>
        <taxon>Euteleostomi</taxon>
        <taxon>Mammalia</taxon>
        <taxon>Eutheria</taxon>
        <taxon>Laurasiatheria</taxon>
        <taxon>Chiroptera</taxon>
        <taxon>Yangochiroptera</taxon>
        <taxon>Vespertilionidae</taxon>
        <taxon>Myotis</taxon>
    </lineage>
</organism>
<dbReference type="PANTHER" id="PTHR10502:SF18">
    <property type="entry name" value="ANNEXIN A2-RELATED"/>
    <property type="match status" value="1"/>
</dbReference>
<dbReference type="GO" id="GO:0001786">
    <property type="term" value="F:phosphatidylserine binding"/>
    <property type="evidence" value="ECO:0007669"/>
    <property type="project" value="TreeGrafter"/>
</dbReference>
<dbReference type="FunFam" id="1.10.220.10:FF:000001">
    <property type="entry name" value="Annexin"/>
    <property type="match status" value="1"/>
</dbReference>
<dbReference type="GO" id="GO:0005509">
    <property type="term" value="F:calcium ion binding"/>
    <property type="evidence" value="ECO:0007669"/>
    <property type="project" value="InterPro"/>
</dbReference>
<evidence type="ECO:0000313" key="4">
    <source>
        <dbReference type="EMBL" id="ELK35122.1"/>
    </source>
</evidence>
<dbReference type="PROSITE" id="PS51897">
    <property type="entry name" value="ANNEXIN_2"/>
    <property type="match status" value="1"/>
</dbReference>
<dbReference type="Proteomes" id="UP000010556">
    <property type="component" value="Unassembled WGS sequence"/>
</dbReference>
<dbReference type="GO" id="GO:0005886">
    <property type="term" value="C:plasma membrane"/>
    <property type="evidence" value="ECO:0007669"/>
    <property type="project" value="TreeGrafter"/>
</dbReference>
<dbReference type="GO" id="GO:1905602">
    <property type="term" value="P:positive regulation of receptor-mediated endocytosis involved in cholesterol transport"/>
    <property type="evidence" value="ECO:0007669"/>
    <property type="project" value="TreeGrafter"/>
</dbReference>
<dbReference type="Pfam" id="PF00191">
    <property type="entry name" value="Annexin"/>
    <property type="match status" value="1"/>
</dbReference>
<accession>L5M9X3</accession>
<keyword evidence="2" id="KW-0677">Repeat</keyword>
<dbReference type="AlphaFoldDB" id="L5M9X3"/>
<gene>
    <name evidence="4" type="ORF">MDA_GLEAN10020446</name>
</gene>
<dbReference type="GO" id="GO:0012506">
    <property type="term" value="C:vesicle membrane"/>
    <property type="evidence" value="ECO:0007669"/>
    <property type="project" value="TreeGrafter"/>
</dbReference>
<dbReference type="InterPro" id="IPR037104">
    <property type="entry name" value="Annexin_sf"/>
</dbReference>
<evidence type="ECO:0000256" key="3">
    <source>
        <dbReference type="ARBA" id="ARBA00023216"/>
    </source>
</evidence>
<protein>
    <submittedName>
        <fullName evidence="4">Annexin A2</fullName>
    </submittedName>
</protein>
<keyword evidence="5" id="KW-1185">Reference proteome</keyword>
<dbReference type="GO" id="GO:0005544">
    <property type="term" value="F:calcium-dependent phospholipid binding"/>
    <property type="evidence" value="ECO:0007669"/>
    <property type="project" value="InterPro"/>
</dbReference>
<evidence type="ECO:0000256" key="2">
    <source>
        <dbReference type="ARBA" id="ARBA00022737"/>
    </source>
</evidence>
<dbReference type="SMART" id="SM00335">
    <property type="entry name" value="ANX"/>
    <property type="match status" value="1"/>
</dbReference>
<dbReference type="GO" id="GO:0005737">
    <property type="term" value="C:cytoplasm"/>
    <property type="evidence" value="ECO:0007669"/>
    <property type="project" value="TreeGrafter"/>
</dbReference>
<dbReference type="InterPro" id="IPR018502">
    <property type="entry name" value="Annexin_repeat"/>
</dbReference>
<reference evidence="5" key="1">
    <citation type="journal article" date="2013" name="Science">
        <title>Comparative analysis of bat genomes provides insight into the evolution of flight and immunity.</title>
        <authorList>
            <person name="Zhang G."/>
            <person name="Cowled C."/>
            <person name="Shi Z."/>
            <person name="Huang Z."/>
            <person name="Bishop-Lilly K.A."/>
            <person name="Fang X."/>
            <person name="Wynne J.W."/>
            <person name="Xiong Z."/>
            <person name="Baker M.L."/>
            <person name="Zhao W."/>
            <person name="Tachedjian M."/>
            <person name="Zhu Y."/>
            <person name="Zhou P."/>
            <person name="Jiang X."/>
            <person name="Ng J."/>
            <person name="Yang L."/>
            <person name="Wu L."/>
            <person name="Xiao J."/>
            <person name="Feng Y."/>
            <person name="Chen Y."/>
            <person name="Sun X."/>
            <person name="Zhang Y."/>
            <person name="Marsh G.A."/>
            <person name="Crameri G."/>
            <person name="Broder C.C."/>
            <person name="Frey K.G."/>
            <person name="Wang L.F."/>
            <person name="Wang J."/>
        </authorList>
    </citation>
    <scope>NUCLEOTIDE SEQUENCE [LARGE SCALE GENOMIC DNA]</scope>
</reference>
<dbReference type="GO" id="GO:0005634">
    <property type="term" value="C:nucleus"/>
    <property type="evidence" value="ECO:0007669"/>
    <property type="project" value="TreeGrafter"/>
</dbReference>
<dbReference type="SUPFAM" id="SSF47874">
    <property type="entry name" value="Annexin"/>
    <property type="match status" value="1"/>
</dbReference>
<keyword evidence="3" id="KW-0041">Annexin</keyword>
<comment type="similarity">
    <text evidence="1">Belongs to the annexin family.</text>
</comment>
<dbReference type="Gene3D" id="1.10.220.10">
    <property type="entry name" value="Annexin"/>
    <property type="match status" value="1"/>
</dbReference>
<proteinExistence type="inferred from homology"/>